<dbReference type="InterPro" id="IPR010430">
    <property type="entry name" value="DUF1028"/>
</dbReference>
<accession>A0A381QCC9</accession>
<dbReference type="PANTHER" id="PTHR39328:SF1">
    <property type="entry name" value="BLL2871 PROTEIN"/>
    <property type="match status" value="1"/>
</dbReference>
<sequence length="239" mass="25548">MGQVNTESTDDKIAPWPPVATFSILGYDPNTGEVGGAVQSRVFAVGNGVLWAEANVGVVTTQAIVDVSYGPQGLELLRQGLSPQEIVDRLLSDDPDPRPEDWTKLGRQFSVMDSQGNVATHTGPRASDWAGHRVGTHVSAQGNILAGPDVVDMMIEAFEGTGGHLSFRLQAALEAGQAAGGDSRGMQSAAMIIVKEDGGVWLNNDVVLRLQVDDSDNPIAELRRLVELAARQRDRIRGR</sequence>
<organism evidence="1">
    <name type="scientific">marine metagenome</name>
    <dbReference type="NCBI Taxonomy" id="408172"/>
    <lineage>
        <taxon>unclassified sequences</taxon>
        <taxon>metagenomes</taxon>
        <taxon>ecological metagenomes</taxon>
    </lineage>
</organism>
<gene>
    <name evidence="1" type="ORF">METZ01_LOCUS28913</name>
</gene>
<dbReference type="SUPFAM" id="SSF56235">
    <property type="entry name" value="N-terminal nucleophile aminohydrolases (Ntn hydrolases)"/>
    <property type="match status" value="1"/>
</dbReference>
<dbReference type="EMBL" id="UINC01001263">
    <property type="protein sequence ID" value="SUZ76059.1"/>
    <property type="molecule type" value="Genomic_DNA"/>
</dbReference>
<dbReference type="Gene3D" id="3.60.20.10">
    <property type="entry name" value="Glutamine Phosphoribosylpyrophosphate, subunit 1, domain 1"/>
    <property type="match status" value="1"/>
</dbReference>
<dbReference type="AlphaFoldDB" id="A0A381QCC9"/>
<reference evidence="1" key="1">
    <citation type="submission" date="2018-05" db="EMBL/GenBank/DDBJ databases">
        <authorList>
            <person name="Lanie J.A."/>
            <person name="Ng W.-L."/>
            <person name="Kazmierczak K.M."/>
            <person name="Andrzejewski T.M."/>
            <person name="Davidsen T.M."/>
            <person name="Wayne K.J."/>
            <person name="Tettelin H."/>
            <person name="Glass J.I."/>
            <person name="Rusch D."/>
            <person name="Podicherti R."/>
            <person name="Tsui H.-C.T."/>
            <person name="Winkler M.E."/>
        </authorList>
    </citation>
    <scope>NUCLEOTIDE SEQUENCE</scope>
</reference>
<name>A0A381QCC9_9ZZZZ</name>
<dbReference type="Pfam" id="PF06267">
    <property type="entry name" value="DUF1028"/>
    <property type="match status" value="1"/>
</dbReference>
<proteinExistence type="predicted"/>
<evidence type="ECO:0000313" key="1">
    <source>
        <dbReference type="EMBL" id="SUZ76059.1"/>
    </source>
</evidence>
<dbReference type="InterPro" id="IPR029055">
    <property type="entry name" value="Ntn_hydrolases_N"/>
</dbReference>
<protein>
    <submittedName>
        <fullName evidence="1">Uncharacterized protein</fullName>
    </submittedName>
</protein>
<dbReference type="PANTHER" id="PTHR39328">
    <property type="entry name" value="BLL2871 PROTEIN"/>
    <property type="match status" value="1"/>
</dbReference>